<sequence length="302" mass="33640">MTLSNLPIEILSDILYFSLLDEPIPSNILRVCKGFYQVGQPSLFLDLCFHSSAQLRLFSQAQVRPLSLAPRSVTVDLAGRNADFRTFQYLRDALLELRCRTNLDSHGLEIISLDAFCLRLHSYAQDTSLQFIQEALSFINPRTFTWSGPDPEHHFSTAIVAPVASRLFQAFGSWSNIRHIKVTNIAFPDVDLSVLPLLPVIPSLQTLYIGQATFLAPQSVAAIFCGNGMMNLERVRLVDAYGGSIWGPRIRRSDIERAVALIFSGPVDGGHAIARIRRVVSCEKKTERIMGGDRVEGSAFLF</sequence>
<gene>
    <name evidence="1" type="ORF">BV22DRAFT_1011406</name>
</gene>
<evidence type="ECO:0000313" key="2">
    <source>
        <dbReference type="Proteomes" id="UP000790709"/>
    </source>
</evidence>
<comment type="caution">
    <text evidence="1">The sequence shown here is derived from an EMBL/GenBank/DDBJ whole genome shotgun (WGS) entry which is preliminary data.</text>
</comment>
<dbReference type="EMBL" id="MU266404">
    <property type="protein sequence ID" value="KAH7925346.1"/>
    <property type="molecule type" value="Genomic_DNA"/>
</dbReference>
<proteinExistence type="predicted"/>
<evidence type="ECO:0000313" key="1">
    <source>
        <dbReference type="EMBL" id="KAH7925346.1"/>
    </source>
</evidence>
<protein>
    <submittedName>
        <fullName evidence="1">Uncharacterized protein</fullName>
    </submittedName>
</protein>
<organism evidence="1 2">
    <name type="scientific">Leucogyrophana mollusca</name>
    <dbReference type="NCBI Taxonomy" id="85980"/>
    <lineage>
        <taxon>Eukaryota</taxon>
        <taxon>Fungi</taxon>
        <taxon>Dikarya</taxon>
        <taxon>Basidiomycota</taxon>
        <taxon>Agaricomycotina</taxon>
        <taxon>Agaricomycetes</taxon>
        <taxon>Agaricomycetidae</taxon>
        <taxon>Boletales</taxon>
        <taxon>Boletales incertae sedis</taxon>
        <taxon>Leucogyrophana</taxon>
    </lineage>
</organism>
<name>A0ACB8BIN9_9AGAM</name>
<reference evidence="1" key="1">
    <citation type="journal article" date="2021" name="New Phytol.">
        <title>Evolutionary innovations through gain and loss of genes in the ectomycorrhizal Boletales.</title>
        <authorList>
            <person name="Wu G."/>
            <person name="Miyauchi S."/>
            <person name="Morin E."/>
            <person name="Kuo A."/>
            <person name="Drula E."/>
            <person name="Varga T."/>
            <person name="Kohler A."/>
            <person name="Feng B."/>
            <person name="Cao Y."/>
            <person name="Lipzen A."/>
            <person name="Daum C."/>
            <person name="Hundley H."/>
            <person name="Pangilinan J."/>
            <person name="Johnson J."/>
            <person name="Barry K."/>
            <person name="LaButti K."/>
            <person name="Ng V."/>
            <person name="Ahrendt S."/>
            <person name="Min B."/>
            <person name="Choi I.G."/>
            <person name="Park H."/>
            <person name="Plett J.M."/>
            <person name="Magnuson J."/>
            <person name="Spatafora J.W."/>
            <person name="Nagy L.G."/>
            <person name="Henrissat B."/>
            <person name="Grigoriev I.V."/>
            <person name="Yang Z.L."/>
            <person name="Xu J."/>
            <person name="Martin F.M."/>
        </authorList>
    </citation>
    <scope>NUCLEOTIDE SEQUENCE</scope>
    <source>
        <strain evidence="1">KUC20120723A-06</strain>
    </source>
</reference>
<dbReference type="Proteomes" id="UP000790709">
    <property type="component" value="Unassembled WGS sequence"/>
</dbReference>
<accession>A0ACB8BIN9</accession>
<keyword evidence="2" id="KW-1185">Reference proteome</keyword>